<evidence type="ECO:0000313" key="2">
    <source>
        <dbReference type="EMBL" id="MBO3662723.1"/>
    </source>
</evidence>
<protein>
    <submittedName>
        <fullName evidence="2">Polysaccharide pyruvyl transferase family protein</fullName>
    </submittedName>
</protein>
<gene>
    <name evidence="2" type="ORF">J5V96_04260</name>
</gene>
<sequence>MSATDPVHELTTRDPAIPVAVILAAHGWANLGDHAITLATRSFLAARFPYRVIVIDRQTLAAQWGLIVASIRPHDVVVLPGGGNLGDLWPHEEAARLAVVRAFPHNAIVSFPQSIRFADPEALARSAAIYRAHPRLLLATRDERSADIAREHLAADGVHLVRTEDIVLQHPYPFAFRPDSEAIAFLERDDAEKAPGSAMARLRALAAGREALEADTIIRPAALTSLGDAAHHLYALIDTLHAARVVVTDRLHGAIFGLLAGRPVVAADNSYGKIHAALKTLQQRAPERILLVDPDATGVTGEQLERLAAMPDAEATPGDLLADRFDAFERELRAFLDA</sequence>
<dbReference type="GO" id="GO:0016740">
    <property type="term" value="F:transferase activity"/>
    <property type="evidence" value="ECO:0007669"/>
    <property type="project" value="UniProtKB-KW"/>
</dbReference>
<organism evidence="2 3">
    <name type="scientific">Microbacterium stercoris</name>
    <dbReference type="NCBI Taxonomy" id="2820289"/>
    <lineage>
        <taxon>Bacteria</taxon>
        <taxon>Bacillati</taxon>
        <taxon>Actinomycetota</taxon>
        <taxon>Actinomycetes</taxon>
        <taxon>Micrococcales</taxon>
        <taxon>Microbacteriaceae</taxon>
        <taxon>Microbacterium</taxon>
    </lineage>
</organism>
<dbReference type="EMBL" id="JAGFOA010000002">
    <property type="protein sequence ID" value="MBO3662723.1"/>
    <property type="molecule type" value="Genomic_DNA"/>
</dbReference>
<keyword evidence="2" id="KW-0808">Transferase</keyword>
<dbReference type="Pfam" id="PF04230">
    <property type="entry name" value="PS_pyruv_trans"/>
    <property type="match status" value="1"/>
</dbReference>
<dbReference type="InterPro" id="IPR007345">
    <property type="entry name" value="Polysacch_pyruvyl_Trfase"/>
</dbReference>
<dbReference type="RefSeq" id="WP_208500745.1">
    <property type="nucleotide sequence ID" value="NZ_JAGFOA010000002.1"/>
</dbReference>
<keyword evidence="3" id="KW-1185">Reference proteome</keyword>
<dbReference type="AlphaFoldDB" id="A0A939QPS1"/>
<name>A0A939QPS1_9MICO</name>
<accession>A0A939QPS1</accession>
<evidence type="ECO:0000313" key="3">
    <source>
        <dbReference type="Proteomes" id="UP000680132"/>
    </source>
</evidence>
<dbReference type="Proteomes" id="UP000680132">
    <property type="component" value="Unassembled WGS sequence"/>
</dbReference>
<proteinExistence type="predicted"/>
<comment type="caution">
    <text evidence="2">The sequence shown here is derived from an EMBL/GenBank/DDBJ whole genome shotgun (WGS) entry which is preliminary data.</text>
</comment>
<reference evidence="2" key="1">
    <citation type="submission" date="2021-03" db="EMBL/GenBank/DDBJ databases">
        <title>Microbacterium sp. nov., a novel actinobacterium isolated from cow dung.</title>
        <authorList>
            <person name="Zhang L."/>
        </authorList>
    </citation>
    <scope>NUCLEOTIDE SEQUENCE</scope>
    <source>
        <strain evidence="2">NEAU-LLB</strain>
    </source>
</reference>
<feature type="domain" description="Polysaccharide pyruvyl transferase" evidence="1">
    <location>
        <begin position="30"/>
        <end position="270"/>
    </location>
</feature>
<evidence type="ECO:0000259" key="1">
    <source>
        <dbReference type="Pfam" id="PF04230"/>
    </source>
</evidence>